<dbReference type="PIRSF" id="PIRSF039099">
    <property type="entry name" value="APP-BP1"/>
    <property type="match status" value="1"/>
</dbReference>
<dbReference type="Pfam" id="PF00899">
    <property type="entry name" value="ThiF"/>
    <property type="match status" value="1"/>
</dbReference>
<keyword evidence="7" id="KW-1185">Reference proteome</keyword>
<dbReference type="AlphaFoldDB" id="A0AAF3FI80"/>
<accession>A0AAF3FI80</accession>
<evidence type="ECO:0000259" key="6">
    <source>
        <dbReference type="Pfam" id="PF00899"/>
    </source>
</evidence>
<keyword evidence="4 5" id="KW-0833">Ubl conjugation pathway</keyword>
<organism evidence="7 8">
    <name type="scientific">Mesorhabditis belari</name>
    <dbReference type="NCBI Taxonomy" id="2138241"/>
    <lineage>
        <taxon>Eukaryota</taxon>
        <taxon>Metazoa</taxon>
        <taxon>Ecdysozoa</taxon>
        <taxon>Nematoda</taxon>
        <taxon>Chromadorea</taxon>
        <taxon>Rhabditida</taxon>
        <taxon>Rhabditina</taxon>
        <taxon>Rhabditomorpha</taxon>
        <taxon>Rhabditoidea</taxon>
        <taxon>Rhabditidae</taxon>
        <taxon>Mesorhabditinae</taxon>
        <taxon>Mesorhabditis</taxon>
    </lineage>
</organism>
<evidence type="ECO:0000256" key="1">
    <source>
        <dbReference type="ARBA" id="ARBA00005032"/>
    </source>
</evidence>
<evidence type="ECO:0000256" key="3">
    <source>
        <dbReference type="ARBA" id="ARBA00015407"/>
    </source>
</evidence>
<name>A0AAF3FI80_9BILA</name>
<dbReference type="InterPro" id="IPR030667">
    <property type="entry name" value="APP-BP1"/>
</dbReference>
<evidence type="ECO:0000313" key="8">
    <source>
        <dbReference type="WBParaSite" id="MBELARI_LOCUS5783"/>
    </source>
</evidence>
<evidence type="ECO:0000256" key="4">
    <source>
        <dbReference type="ARBA" id="ARBA00022786"/>
    </source>
</evidence>
<comment type="pathway">
    <text evidence="1 5">Protein modification; protein neddylation.</text>
</comment>
<dbReference type="SUPFAM" id="SSF69572">
    <property type="entry name" value="Activating enzymes of the ubiquitin-like proteins"/>
    <property type="match status" value="1"/>
</dbReference>
<dbReference type="Gene3D" id="3.40.50.720">
    <property type="entry name" value="NAD(P)-binding Rossmann-like Domain"/>
    <property type="match status" value="2"/>
</dbReference>
<comment type="similarity">
    <text evidence="2 5">Belongs to the ubiquitin-activating E1 family. ULA1 subfamily.</text>
</comment>
<dbReference type="Proteomes" id="UP000887575">
    <property type="component" value="Unassembled WGS sequence"/>
</dbReference>
<dbReference type="PANTHER" id="PTHR10953">
    <property type="entry name" value="UBIQUITIN-ACTIVATING ENZYME E1"/>
    <property type="match status" value="1"/>
</dbReference>
<dbReference type="InterPro" id="IPR045886">
    <property type="entry name" value="ThiF/MoeB/HesA"/>
</dbReference>
<dbReference type="InterPro" id="IPR035985">
    <property type="entry name" value="Ubiquitin-activating_enz"/>
</dbReference>
<dbReference type="PANTHER" id="PTHR10953:SF29">
    <property type="entry name" value="NEDD8-ACTIVATING ENZYME E1 REGULATORY SUBUNIT"/>
    <property type="match status" value="1"/>
</dbReference>
<dbReference type="WBParaSite" id="MBELARI_LOCUS5783">
    <property type="protein sequence ID" value="MBELARI_LOCUS5783"/>
    <property type="gene ID" value="MBELARI_LOCUS5783"/>
</dbReference>
<sequence>MREIRYDRQLRLWGNEGQSSIEAAAICILGADALATEIGKSLVLAGVGSIVIIDGEFVTDDDLGSNFFYEDAQLGQQRGQAAASLLQELNPSVKVSGIDAQITKLQGQDILAYGKFSLVIATNLLESRAAILSDEIFQAGIPFINCRTYGLVGYIRVSAAEHHIMNTRTENPRPDFRLDAPFPELVALFDELDFGAMDHEKFKHTPYIFLLMQALKMFRENKKDPQAFPKSYAERKQIVELISSLSHSQGLDEENLEEAVAAVNRCMHPTLIPSSVQEIFDSPKCSENTKTTDPFWMICYALKQFVERHGYLPVSDSLPDMSSDSKSYARLLNAFRQKAEQDAEEMLELTREVEQTRGTEALISQEQCRKFCKGSRFVAILRGTPIKHDMENGWNKAVEELSTSHGEDNDVAPITWFILLRAADRFMEVKKRHPGTNGVPMSLDVALLSNCVAEVIADSNVKEKTIAAGNVPRKAIEEFCRFGSSFPHVTAALIGGIVAQEAIKLTTNQYIPLNDTLIINLHSQKSWTARF</sequence>
<reference evidence="8" key="1">
    <citation type="submission" date="2024-02" db="UniProtKB">
        <authorList>
            <consortium name="WormBaseParasite"/>
        </authorList>
    </citation>
    <scope>IDENTIFICATION</scope>
</reference>
<proteinExistence type="inferred from homology"/>
<protein>
    <recommendedName>
        <fullName evidence="3 5">NEDD8-activating enzyme E1 regulatory subunit</fullName>
    </recommendedName>
</protein>
<evidence type="ECO:0000313" key="7">
    <source>
        <dbReference type="Proteomes" id="UP000887575"/>
    </source>
</evidence>
<dbReference type="GO" id="GO:0019781">
    <property type="term" value="F:NEDD8 activating enzyme activity"/>
    <property type="evidence" value="ECO:0007669"/>
    <property type="project" value="UniProtKB-UniRule"/>
</dbReference>
<feature type="domain" description="THIF-type NAD/FAD binding fold" evidence="6">
    <location>
        <begin position="6"/>
        <end position="512"/>
    </location>
</feature>
<evidence type="ECO:0000256" key="2">
    <source>
        <dbReference type="ARBA" id="ARBA00006868"/>
    </source>
</evidence>
<evidence type="ECO:0000256" key="5">
    <source>
        <dbReference type="PIRNR" id="PIRNR039099"/>
    </source>
</evidence>
<dbReference type="GO" id="GO:0045116">
    <property type="term" value="P:protein neddylation"/>
    <property type="evidence" value="ECO:0007669"/>
    <property type="project" value="UniProtKB-UniRule"/>
</dbReference>
<dbReference type="GO" id="GO:0005737">
    <property type="term" value="C:cytoplasm"/>
    <property type="evidence" value="ECO:0007669"/>
    <property type="project" value="TreeGrafter"/>
</dbReference>
<dbReference type="InterPro" id="IPR000594">
    <property type="entry name" value="ThiF_NAD_FAD-bd"/>
</dbReference>